<accession>A0A844QEE9</accession>
<keyword evidence="3" id="KW-1185">Reference proteome</keyword>
<dbReference type="Pfam" id="PF13472">
    <property type="entry name" value="Lipase_GDSL_2"/>
    <property type="match status" value="1"/>
</dbReference>
<evidence type="ECO:0000313" key="2">
    <source>
        <dbReference type="EMBL" id="MVA96458.1"/>
    </source>
</evidence>
<proteinExistence type="predicted"/>
<name>A0A844QEE9_9HYPH</name>
<organism evidence="2 3">
    <name type="scientific">Nitratireductor arenosus</name>
    <dbReference type="NCBI Taxonomy" id="2682096"/>
    <lineage>
        <taxon>Bacteria</taxon>
        <taxon>Pseudomonadati</taxon>
        <taxon>Pseudomonadota</taxon>
        <taxon>Alphaproteobacteria</taxon>
        <taxon>Hyphomicrobiales</taxon>
        <taxon>Phyllobacteriaceae</taxon>
        <taxon>Nitratireductor</taxon>
    </lineage>
</organism>
<dbReference type="SUPFAM" id="SSF52266">
    <property type="entry name" value="SGNH hydrolase"/>
    <property type="match status" value="1"/>
</dbReference>
<dbReference type="PANTHER" id="PTHR30383">
    <property type="entry name" value="THIOESTERASE 1/PROTEASE 1/LYSOPHOSPHOLIPASE L1"/>
    <property type="match status" value="1"/>
</dbReference>
<protein>
    <submittedName>
        <fullName evidence="2">Arylesterase</fullName>
    </submittedName>
</protein>
<dbReference type="InterPro" id="IPR013830">
    <property type="entry name" value="SGNH_hydro"/>
</dbReference>
<dbReference type="PANTHER" id="PTHR30383:SF24">
    <property type="entry name" value="THIOESTERASE 1_PROTEASE 1_LYSOPHOSPHOLIPASE L1"/>
    <property type="match status" value="1"/>
</dbReference>
<dbReference type="InterPro" id="IPR036514">
    <property type="entry name" value="SGNH_hydro_sf"/>
</dbReference>
<evidence type="ECO:0000313" key="3">
    <source>
        <dbReference type="Proteomes" id="UP000463224"/>
    </source>
</evidence>
<dbReference type="GO" id="GO:0004622">
    <property type="term" value="F:phosphatidylcholine lysophospholipase activity"/>
    <property type="evidence" value="ECO:0007669"/>
    <property type="project" value="TreeGrafter"/>
</dbReference>
<reference evidence="2 3" key="1">
    <citation type="submission" date="2019-12" db="EMBL/GenBank/DDBJ databases">
        <title>Nitratireductor arenosus sp. nov., Isolated from sea sand, Jeju island, South Korea.</title>
        <authorList>
            <person name="Kim W."/>
        </authorList>
    </citation>
    <scope>NUCLEOTIDE SEQUENCE [LARGE SCALE GENOMIC DNA]</scope>
    <source>
        <strain evidence="2 3">CAU 1489</strain>
    </source>
</reference>
<dbReference type="AlphaFoldDB" id="A0A844QEE9"/>
<gene>
    <name evidence="2" type="ORF">GN330_04255</name>
</gene>
<dbReference type="RefSeq" id="WP_156711396.1">
    <property type="nucleotide sequence ID" value="NZ_WPHG01000001.1"/>
</dbReference>
<dbReference type="Proteomes" id="UP000463224">
    <property type="component" value="Unassembled WGS sequence"/>
</dbReference>
<comment type="caution">
    <text evidence="2">The sequence shown here is derived from an EMBL/GenBank/DDBJ whole genome shotgun (WGS) entry which is preliminary data.</text>
</comment>
<dbReference type="Gene3D" id="3.40.50.1110">
    <property type="entry name" value="SGNH hydrolase"/>
    <property type="match status" value="1"/>
</dbReference>
<sequence>MGFKGILRAFTFGGLAVLVQLGVAAASTTIVGLGDSLMAGYQLAPGESFPERLEVALRKKGHDVAVTNAGVSGDTTSGGLARLDWSVPDDTDLVVLELGANDMLRGLPPEITEKNLDTMIARLKGRGVEVVLAGMLAAPNLGPDFAAAFNAIFPRLAEKHDIALIPFFMEGVAANGGLLLADGMHPNAEGVDRMVEIALPVVEDELGALQSAPGGLD</sequence>
<dbReference type="InterPro" id="IPR051532">
    <property type="entry name" value="Ester_Hydrolysis_Enzymes"/>
</dbReference>
<feature type="domain" description="SGNH hydrolase-type esterase" evidence="1">
    <location>
        <begin position="33"/>
        <end position="191"/>
    </location>
</feature>
<dbReference type="EMBL" id="WPHG01000001">
    <property type="protein sequence ID" value="MVA96458.1"/>
    <property type="molecule type" value="Genomic_DNA"/>
</dbReference>
<dbReference type="CDD" id="cd01822">
    <property type="entry name" value="Lysophospholipase_L1_like"/>
    <property type="match status" value="1"/>
</dbReference>
<evidence type="ECO:0000259" key="1">
    <source>
        <dbReference type="Pfam" id="PF13472"/>
    </source>
</evidence>